<dbReference type="Proteomes" id="UP001565471">
    <property type="component" value="Unassembled WGS sequence"/>
</dbReference>
<feature type="domain" description="HTH lysR-type" evidence="6">
    <location>
        <begin position="9"/>
        <end position="66"/>
    </location>
</feature>
<evidence type="ECO:0000313" key="8">
    <source>
        <dbReference type="Proteomes" id="UP001565471"/>
    </source>
</evidence>
<dbReference type="Pfam" id="PF03466">
    <property type="entry name" value="LysR_substrate"/>
    <property type="match status" value="1"/>
</dbReference>
<dbReference type="Gene3D" id="1.10.10.10">
    <property type="entry name" value="Winged helix-like DNA-binding domain superfamily/Winged helix DNA-binding domain"/>
    <property type="match status" value="1"/>
</dbReference>
<dbReference type="InterPro" id="IPR005119">
    <property type="entry name" value="LysR_subst-bd"/>
</dbReference>
<keyword evidence="8" id="KW-1185">Reference proteome</keyword>
<dbReference type="PANTHER" id="PTHR30537">
    <property type="entry name" value="HTH-TYPE TRANSCRIPTIONAL REGULATOR"/>
    <property type="match status" value="1"/>
</dbReference>
<evidence type="ECO:0000256" key="5">
    <source>
        <dbReference type="ARBA" id="ARBA00023163"/>
    </source>
</evidence>
<dbReference type="InterPro" id="IPR058163">
    <property type="entry name" value="LysR-type_TF_proteobact-type"/>
</dbReference>
<evidence type="ECO:0000256" key="2">
    <source>
        <dbReference type="ARBA" id="ARBA00009437"/>
    </source>
</evidence>
<dbReference type="InterPro" id="IPR036388">
    <property type="entry name" value="WH-like_DNA-bd_sf"/>
</dbReference>
<organism evidence="7 8">
    <name type="scientific">Bradyrhizobium elkanii</name>
    <dbReference type="NCBI Taxonomy" id="29448"/>
    <lineage>
        <taxon>Bacteria</taxon>
        <taxon>Pseudomonadati</taxon>
        <taxon>Pseudomonadota</taxon>
        <taxon>Alphaproteobacteria</taxon>
        <taxon>Hyphomicrobiales</taxon>
        <taxon>Nitrobacteraceae</taxon>
        <taxon>Bradyrhizobium</taxon>
    </lineage>
</organism>
<evidence type="ECO:0000259" key="6">
    <source>
        <dbReference type="PROSITE" id="PS50931"/>
    </source>
</evidence>
<evidence type="ECO:0000256" key="1">
    <source>
        <dbReference type="ARBA" id="ARBA00003502"/>
    </source>
</evidence>
<name>A0ABV4FHE6_BRAEL</name>
<dbReference type="RefSeq" id="WP_038376861.1">
    <property type="nucleotide sequence ID" value="NZ_CP126004.1"/>
</dbReference>
<accession>A0ABV4FHE6</accession>
<dbReference type="InterPro" id="IPR000847">
    <property type="entry name" value="LysR_HTH_N"/>
</dbReference>
<reference evidence="7 8" key="1">
    <citation type="submission" date="2024-07" db="EMBL/GenBank/DDBJ databases">
        <title>Genomic Encyclopedia of Type Strains, Phase V (KMG-V): Genome sequencing to study the core and pangenomes of soil and plant-associated prokaryotes.</title>
        <authorList>
            <person name="Whitman W."/>
        </authorList>
    </citation>
    <scope>NUCLEOTIDE SEQUENCE [LARGE SCALE GENOMIC DNA]</scope>
    <source>
        <strain evidence="7 8">USDA 415</strain>
    </source>
</reference>
<dbReference type="PROSITE" id="PS50931">
    <property type="entry name" value="HTH_LYSR"/>
    <property type="match status" value="1"/>
</dbReference>
<keyword evidence="3" id="KW-0805">Transcription regulation</keyword>
<dbReference type="SUPFAM" id="SSF53850">
    <property type="entry name" value="Periplasmic binding protein-like II"/>
    <property type="match status" value="1"/>
</dbReference>
<comment type="function">
    <text evidence="1">NodD regulates the expression of the nodABCFE genes which encode other nodulation proteins. NodD is also a negative regulator of its own expression. Binds flavonoids as inducers.</text>
</comment>
<comment type="caution">
    <text evidence="7">The sequence shown here is derived from an EMBL/GenBank/DDBJ whole genome shotgun (WGS) entry which is preliminary data.</text>
</comment>
<dbReference type="PANTHER" id="PTHR30537:SF3">
    <property type="entry name" value="TRANSCRIPTIONAL REGULATORY PROTEIN"/>
    <property type="match status" value="1"/>
</dbReference>
<keyword evidence="4" id="KW-0238">DNA-binding</keyword>
<dbReference type="SUPFAM" id="SSF46785">
    <property type="entry name" value="Winged helix' DNA-binding domain"/>
    <property type="match status" value="1"/>
</dbReference>
<evidence type="ECO:0000256" key="3">
    <source>
        <dbReference type="ARBA" id="ARBA00023015"/>
    </source>
</evidence>
<sequence length="297" mass="32970">MTDKKRTALDWEDVRVFLALARHGSLSAAARVLSVNHATVARRVQSLERSLGERLVERRADGYVLTPAGTRLLGPGNEMETAAANLSRGGRGDQPVGLVRVNAPPSISQLFLTSRLAGLCGKYPGIDINLATDFRAVSLERHEADIALRFGRPQDGDVLAKRLRSIPFGFYATAEYRRRVKAGADPTFVGFDEANAHLPEALWLSRHFARNRMSFRTNSQSNQSVAARAGAGIALLPHFVGKMDDKLVVCELEPEPPARELWLIIRRQNRDSLHIRAVAEHIAFVFANEPVFFEKKR</sequence>
<proteinExistence type="inferred from homology"/>
<evidence type="ECO:0000313" key="7">
    <source>
        <dbReference type="EMBL" id="MEY9322534.1"/>
    </source>
</evidence>
<dbReference type="Gene3D" id="3.40.190.290">
    <property type="match status" value="1"/>
</dbReference>
<comment type="similarity">
    <text evidence="2">Belongs to the LysR transcriptional regulatory family.</text>
</comment>
<dbReference type="EMBL" id="JBGBZA010000002">
    <property type="protein sequence ID" value="MEY9322534.1"/>
    <property type="molecule type" value="Genomic_DNA"/>
</dbReference>
<evidence type="ECO:0000256" key="4">
    <source>
        <dbReference type="ARBA" id="ARBA00023125"/>
    </source>
</evidence>
<protein>
    <submittedName>
        <fullName evidence="7">Molybdate transport repressor ModE-like protein</fullName>
    </submittedName>
</protein>
<keyword evidence="5" id="KW-0804">Transcription</keyword>
<gene>
    <name evidence="7" type="ORF">ABIF29_009333</name>
</gene>
<dbReference type="Pfam" id="PF00126">
    <property type="entry name" value="HTH_1"/>
    <property type="match status" value="1"/>
</dbReference>
<dbReference type="InterPro" id="IPR036390">
    <property type="entry name" value="WH_DNA-bd_sf"/>
</dbReference>